<keyword evidence="5" id="KW-1185">Reference proteome</keyword>
<dbReference type="GO" id="GO:0043164">
    <property type="term" value="P:Gram-negative-bacterium-type cell wall biogenesis"/>
    <property type="evidence" value="ECO:0007669"/>
    <property type="project" value="TreeGrafter"/>
</dbReference>
<evidence type="ECO:0000313" key="4">
    <source>
        <dbReference type="EMBL" id="SKA18480.1"/>
    </source>
</evidence>
<dbReference type="EMBL" id="FUXL01000007">
    <property type="protein sequence ID" value="SKA18480.1"/>
    <property type="molecule type" value="Genomic_DNA"/>
</dbReference>
<organism evidence="4 5">
    <name type="scientific">Consotaella salsifontis</name>
    <dbReference type="NCBI Taxonomy" id="1365950"/>
    <lineage>
        <taxon>Bacteria</taxon>
        <taxon>Pseudomonadati</taxon>
        <taxon>Pseudomonadota</taxon>
        <taxon>Alphaproteobacteria</taxon>
        <taxon>Hyphomicrobiales</taxon>
        <taxon>Aurantimonadaceae</taxon>
        <taxon>Consotaella</taxon>
    </lineage>
</organism>
<name>A0A1T4RR66_9HYPH</name>
<feature type="transmembrane region" description="Helical" evidence="2">
    <location>
        <begin position="50"/>
        <end position="73"/>
    </location>
</feature>
<dbReference type="RefSeq" id="WP_078708687.1">
    <property type="nucleotide sequence ID" value="NZ_FUXL01000007.1"/>
</dbReference>
<feature type="region of interest" description="Disordered" evidence="1">
    <location>
        <begin position="15"/>
        <end position="37"/>
    </location>
</feature>
<keyword evidence="2" id="KW-0472">Membrane</keyword>
<dbReference type="GO" id="GO:0005886">
    <property type="term" value="C:plasma membrane"/>
    <property type="evidence" value="ECO:0007669"/>
    <property type="project" value="TreeGrafter"/>
</dbReference>
<protein>
    <submittedName>
        <fullName evidence="4">Uncharacterized SAM-binding protein YcdF, DUF218 family</fullName>
    </submittedName>
</protein>
<proteinExistence type="predicted"/>
<keyword evidence="2" id="KW-0812">Transmembrane</keyword>
<dbReference type="InterPro" id="IPR003848">
    <property type="entry name" value="DUF218"/>
</dbReference>
<dbReference type="Pfam" id="PF02698">
    <property type="entry name" value="DUF218"/>
    <property type="match status" value="1"/>
</dbReference>
<evidence type="ECO:0000259" key="3">
    <source>
        <dbReference type="Pfam" id="PF02698"/>
    </source>
</evidence>
<dbReference type="GO" id="GO:0000270">
    <property type="term" value="P:peptidoglycan metabolic process"/>
    <property type="evidence" value="ECO:0007669"/>
    <property type="project" value="TreeGrafter"/>
</dbReference>
<evidence type="ECO:0000256" key="1">
    <source>
        <dbReference type="SAM" id="MobiDB-lite"/>
    </source>
</evidence>
<dbReference type="InterPro" id="IPR051599">
    <property type="entry name" value="Cell_Envelope_Assoc"/>
</dbReference>
<dbReference type="CDD" id="cd06259">
    <property type="entry name" value="YdcF-like"/>
    <property type="match status" value="1"/>
</dbReference>
<dbReference type="PANTHER" id="PTHR30336">
    <property type="entry name" value="INNER MEMBRANE PROTEIN, PROBABLE PERMEASE"/>
    <property type="match status" value="1"/>
</dbReference>
<feature type="domain" description="DUF218" evidence="3">
    <location>
        <begin position="89"/>
        <end position="216"/>
    </location>
</feature>
<dbReference type="AlphaFoldDB" id="A0A1T4RR66"/>
<evidence type="ECO:0000313" key="5">
    <source>
        <dbReference type="Proteomes" id="UP000190135"/>
    </source>
</evidence>
<keyword evidence="2" id="KW-1133">Transmembrane helix</keyword>
<sequence length="269" mass="28888">MANVIDGGVCQSDRDLKGKSGIDAMPPVAGTDKSGSAARQQRRGRWLSRVGFLLLLGAILVCGYAFGGFLRFVEDVSSLSTPQETDHADGIVVLTGGALRLESALDLLKTGHARRLLISGVNRGTTARTLSRLTGTAPSWFDCCIDIDYAALNTIGNAEMAAAWARTRGLSRLILVTSDYHMPRSLLEFDRTPDMPAIVPYPVGREDLWAEGRMPSTNGMRVLVIEYLKLLATRLRLMTGVLHASAVDARPVKGAKFASAGLPFAHPAP</sequence>
<accession>A0A1T4RR66</accession>
<reference evidence="4 5" key="1">
    <citation type="submission" date="2017-02" db="EMBL/GenBank/DDBJ databases">
        <authorList>
            <person name="Peterson S.W."/>
        </authorList>
    </citation>
    <scope>NUCLEOTIDE SEQUENCE [LARGE SCALE GENOMIC DNA]</scope>
    <source>
        <strain evidence="4 5">USBA 369</strain>
    </source>
</reference>
<evidence type="ECO:0000256" key="2">
    <source>
        <dbReference type="SAM" id="Phobius"/>
    </source>
</evidence>
<gene>
    <name evidence="4" type="ORF">SAMN05428963_107197</name>
</gene>
<dbReference type="PANTHER" id="PTHR30336:SF4">
    <property type="entry name" value="ENVELOPE BIOGENESIS FACTOR ELYC"/>
    <property type="match status" value="1"/>
</dbReference>
<dbReference type="STRING" id="1365950.SAMN05428963_107197"/>
<dbReference type="Proteomes" id="UP000190135">
    <property type="component" value="Unassembled WGS sequence"/>
</dbReference>